<sequence>MAPFENLITQLTDVKVIAPGISYADYVAIDLSDKNPDLNKELLSDAAAFENYIENYLAKKNALVAFGGYNEIRNLYKRSTIFNGEDFDERNIHIGLDLWIKEGTDVVAALQGTVHSFNFNNLLGDYGPTIILEHQLEDVKFYTLYGHLSLESISNLEIGDQFQKGEKIGTLGNASVNGGYSPHLHFQIIKNIDQNSGDYPGVCSKNKLAYYLENCPDPNLLLKIN</sequence>
<reference evidence="3 4" key="1">
    <citation type="submission" date="2018-11" db="EMBL/GenBank/DDBJ databases">
        <title>Flavobacterium sp. nov., YIM 102600 draft genome.</title>
        <authorList>
            <person name="Li G."/>
            <person name="Jiang Y."/>
        </authorList>
    </citation>
    <scope>NUCLEOTIDE SEQUENCE [LARGE SCALE GENOMIC DNA]</scope>
    <source>
        <strain evidence="3 4">YIM 102600</strain>
    </source>
</reference>
<dbReference type="Pfam" id="PF01551">
    <property type="entry name" value="Peptidase_M23"/>
    <property type="match status" value="1"/>
</dbReference>
<evidence type="ECO:0000259" key="2">
    <source>
        <dbReference type="Pfam" id="PF01551"/>
    </source>
</evidence>
<evidence type="ECO:0000313" key="3">
    <source>
        <dbReference type="EMBL" id="RRJ93456.1"/>
    </source>
</evidence>
<protein>
    <submittedName>
        <fullName evidence="3">Peptidase M23</fullName>
    </submittedName>
</protein>
<dbReference type="InterPro" id="IPR016047">
    <property type="entry name" value="M23ase_b-sheet_dom"/>
</dbReference>
<gene>
    <name evidence="3" type="ORF">EG849_03870</name>
</gene>
<dbReference type="PANTHER" id="PTHR21666:SF289">
    <property type="entry name" value="L-ALA--D-GLU ENDOPEPTIDASE"/>
    <property type="match status" value="1"/>
</dbReference>
<dbReference type="SUPFAM" id="SSF51261">
    <property type="entry name" value="Duplicated hybrid motif"/>
    <property type="match status" value="1"/>
</dbReference>
<dbReference type="Proteomes" id="UP000271937">
    <property type="component" value="Unassembled WGS sequence"/>
</dbReference>
<dbReference type="EMBL" id="RQVR01000003">
    <property type="protein sequence ID" value="RRJ93456.1"/>
    <property type="molecule type" value="Genomic_DNA"/>
</dbReference>
<dbReference type="CDD" id="cd12797">
    <property type="entry name" value="M23_peptidase"/>
    <property type="match status" value="1"/>
</dbReference>
<evidence type="ECO:0000313" key="4">
    <source>
        <dbReference type="Proteomes" id="UP000271937"/>
    </source>
</evidence>
<keyword evidence="1" id="KW-0732">Signal</keyword>
<dbReference type="GO" id="GO:0004222">
    <property type="term" value="F:metalloendopeptidase activity"/>
    <property type="evidence" value="ECO:0007669"/>
    <property type="project" value="TreeGrafter"/>
</dbReference>
<dbReference type="InterPro" id="IPR011055">
    <property type="entry name" value="Dup_hybrid_motif"/>
</dbReference>
<dbReference type="PANTHER" id="PTHR21666">
    <property type="entry name" value="PEPTIDASE-RELATED"/>
    <property type="match status" value="1"/>
</dbReference>
<proteinExistence type="predicted"/>
<dbReference type="Gene3D" id="2.70.70.10">
    <property type="entry name" value="Glucose Permease (Domain IIA)"/>
    <property type="match status" value="1"/>
</dbReference>
<dbReference type="OrthoDB" id="9801052at2"/>
<evidence type="ECO:0000256" key="1">
    <source>
        <dbReference type="ARBA" id="ARBA00022729"/>
    </source>
</evidence>
<dbReference type="InterPro" id="IPR050570">
    <property type="entry name" value="Cell_wall_metabolism_enzyme"/>
</dbReference>
<name>A0A3P3WH28_9FLAO</name>
<comment type="caution">
    <text evidence="3">The sequence shown here is derived from an EMBL/GenBank/DDBJ whole genome shotgun (WGS) entry which is preliminary data.</text>
</comment>
<dbReference type="RefSeq" id="WP_125011773.1">
    <property type="nucleotide sequence ID" value="NZ_RQVR01000003.1"/>
</dbReference>
<accession>A0A3P3WH28</accession>
<organism evidence="3 4">
    <name type="scientific">Flavobacterium macacae</name>
    <dbReference type="NCBI Taxonomy" id="2488993"/>
    <lineage>
        <taxon>Bacteria</taxon>
        <taxon>Pseudomonadati</taxon>
        <taxon>Bacteroidota</taxon>
        <taxon>Flavobacteriia</taxon>
        <taxon>Flavobacteriales</taxon>
        <taxon>Flavobacteriaceae</taxon>
        <taxon>Flavobacterium</taxon>
    </lineage>
</organism>
<dbReference type="AlphaFoldDB" id="A0A3P3WH28"/>
<keyword evidence="4" id="KW-1185">Reference proteome</keyword>
<feature type="domain" description="M23ase beta-sheet core" evidence="2">
    <location>
        <begin position="92"/>
        <end position="191"/>
    </location>
</feature>